<dbReference type="PANTHER" id="PTHR47829:SF1">
    <property type="entry name" value="HAD FAMILY PHOSPHATASE"/>
    <property type="match status" value="1"/>
</dbReference>
<keyword evidence="2" id="KW-0808">Transferase</keyword>
<evidence type="ECO:0000313" key="2">
    <source>
        <dbReference type="EMBL" id="OHV43414.1"/>
    </source>
</evidence>
<dbReference type="CDD" id="cd05154">
    <property type="entry name" value="ACAD10_11_N-like"/>
    <property type="match status" value="1"/>
</dbReference>
<feature type="domain" description="Aminoglycoside phosphotransferase" evidence="1">
    <location>
        <begin position="35"/>
        <end position="262"/>
    </location>
</feature>
<dbReference type="AlphaFoldDB" id="A0A1S1RF19"/>
<dbReference type="Proteomes" id="UP000179627">
    <property type="component" value="Unassembled WGS sequence"/>
</dbReference>
<reference evidence="3" key="1">
    <citation type="submission" date="2016-07" db="EMBL/GenBank/DDBJ databases">
        <title>Sequence Frankia sp. strain CcI1.17.</title>
        <authorList>
            <person name="Ghodhbane-Gtari F."/>
            <person name="Swanson E."/>
            <person name="Gueddou A."/>
            <person name="Morris K."/>
            <person name="Hezbri K."/>
            <person name="Ktari A."/>
            <person name="Nouioui I."/>
            <person name="Abebe-Akele F."/>
            <person name="Simpson S."/>
            <person name="Thomas K."/>
            <person name="Gtari M."/>
            <person name="Tisa L.S."/>
            <person name="Hurst S."/>
        </authorList>
    </citation>
    <scope>NUCLEOTIDE SEQUENCE [LARGE SCALE GENOMIC DNA]</scope>
    <source>
        <strain evidence="3">Cc1.17</strain>
    </source>
</reference>
<evidence type="ECO:0000313" key="3">
    <source>
        <dbReference type="Proteomes" id="UP000179627"/>
    </source>
</evidence>
<sequence length="346" mass="38186">MTLGDIPSHDLTRPDRLGPVLAQITGDDRWRHHDVRLVTGGKSNLTFELSCGAGSLILRRPPTGHLLPRAHDMGREARVQRALESTPVPVPRVVLEEREPHVLDVAFYVMEKVPGVVLRDELPPDYASSRTDRVALTNALVDGLVALHAVDPTRVGLAGYGHPVGFMPRQVRTWKRQWEASKSREVAVVDELAARLEAHHWPELRRPAIVHGDYRLDNCIFDASEPSRLAAVLDWELSTLGDPLADLGMLLFYWVQVGEPTPVLTPALTAQDDFPNRDHLIARYFEASEVDSGSLHAYVAFAHFKFAGIAQGIAARVAGGQMAGQHFGDLDAEIMRIAQTGLDLLD</sequence>
<comment type="caution">
    <text evidence="2">The sequence shown here is derived from an EMBL/GenBank/DDBJ whole genome shotgun (WGS) entry which is preliminary data.</text>
</comment>
<dbReference type="Gene3D" id="3.30.200.20">
    <property type="entry name" value="Phosphorylase Kinase, domain 1"/>
    <property type="match status" value="1"/>
</dbReference>
<dbReference type="InterPro" id="IPR052898">
    <property type="entry name" value="ACAD10-like"/>
</dbReference>
<organism evidence="2 3">
    <name type="scientific">Parafrankia colletiae</name>
    <dbReference type="NCBI Taxonomy" id="573497"/>
    <lineage>
        <taxon>Bacteria</taxon>
        <taxon>Bacillati</taxon>
        <taxon>Actinomycetota</taxon>
        <taxon>Actinomycetes</taxon>
        <taxon>Frankiales</taxon>
        <taxon>Frankiaceae</taxon>
        <taxon>Parafrankia</taxon>
    </lineage>
</organism>
<dbReference type="InterPro" id="IPR011009">
    <property type="entry name" value="Kinase-like_dom_sf"/>
</dbReference>
<dbReference type="SUPFAM" id="SSF56112">
    <property type="entry name" value="Protein kinase-like (PK-like)"/>
    <property type="match status" value="1"/>
</dbReference>
<dbReference type="PANTHER" id="PTHR47829">
    <property type="entry name" value="HYDROLASE, PUTATIVE (AFU_ORTHOLOGUE AFUA_1G12880)-RELATED"/>
    <property type="match status" value="1"/>
</dbReference>
<keyword evidence="3" id="KW-1185">Reference proteome</keyword>
<dbReference type="GO" id="GO:0016740">
    <property type="term" value="F:transferase activity"/>
    <property type="evidence" value="ECO:0007669"/>
    <property type="project" value="UniProtKB-KW"/>
</dbReference>
<dbReference type="EMBL" id="MBLM01000034">
    <property type="protein sequence ID" value="OHV43414.1"/>
    <property type="molecule type" value="Genomic_DNA"/>
</dbReference>
<accession>A0A1S1RF19</accession>
<proteinExistence type="predicted"/>
<dbReference type="Pfam" id="PF01636">
    <property type="entry name" value="APH"/>
    <property type="match status" value="1"/>
</dbReference>
<dbReference type="InterPro" id="IPR041726">
    <property type="entry name" value="ACAD10_11_N"/>
</dbReference>
<dbReference type="RefSeq" id="WP_071082702.1">
    <property type="nucleotide sequence ID" value="NZ_MBLM01000034.1"/>
</dbReference>
<dbReference type="Gene3D" id="3.90.1200.10">
    <property type="match status" value="1"/>
</dbReference>
<protein>
    <submittedName>
        <fullName evidence="2">Aminoglycoside phosphotransferase</fullName>
    </submittedName>
</protein>
<dbReference type="InterPro" id="IPR002575">
    <property type="entry name" value="Aminoglycoside_PTrfase"/>
</dbReference>
<gene>
    <name evidence="2" type="ORF">CC117_32740</name>
</gene>
<dbReference type="OrthoDB" id="3806873at2"/>
<name>A0A1S1RF19_9ACTN</name>
<evidence type="ECO:0000259" key="1">
    <source>
        <dbReference type="Pfam" id="PF01636"/>
    </source>
</evidence>